<dbReference type="RefSeq" id="WP_271886980.1">
    <property type="nucleotide sequence ID" value="NZ_CP067136.1"/>
</dbReference>
<dbReference type="Proteomes" id="UP001219349">
    <property type="component" value="Chromosome"/>
</dbReference>
<dbReference type="EMBL" id="CP067136">
    <property type="protein sequence ID" value="WCR06556.1"/>
    <property type="molecule type" value="Genomic_DNA"/>
</dbReference>
<sequence>MSVTEITVKFRGVDCTALLIFSDPNTPQDVVPRVFEIGAEDTPAIIVSKSGRYNFRFINLDKGPDVRMYFQQRTYGSFLVGDFPIPTPDDYPRVDYDFVAISATPSCDPDYGHINEIEIFDAISGAG</sequence>
<keyword evidence="2" id="KW-1185">Reference proteome</keyword>
<name>A0ABY7SHS1_9RHOB</name>
<evidence type="ECO:0000313" key="1">
    <source>
        <dbReference type="EMBL" id="WCR06556.1"/>
    </source>
</evidence>
<reference evidence="1 2" key="1">
    <citation type="submission" date="2021-01" db="EMBL/GenBank/DDBJ databases">
        <title>Biogeographic distribution of Paracoccus.</title>
        <authorList>
            <person name="Hollensteiner J."/>
            <person name="Leineberger J."/>
            <person name="Brinkhoff T."/>
            <person name="Daniel R."/>
        </authorList>
    </citation>
    <scope>NUCLEOTIDE SEQUENCE [LARGE SCALE GENOMIC DNA]</scope>
    <source>
        <strain evidence="1 2">KCTC 22803</strain>
    </source>
</reference>
<protein>
    <submittedName>
        <fullName evidence="1">Uncharacterized protein</fullName>
    </submittedName>
</protein>
<organism evidence="1 2">
    <name type="scientific">Paracoccus fistulariae</name>
    <dbReference type="NCBI Taxonomy" id="658446"/>
    <lineage>
        <taxon>Bacteria</taxon>
        <taxon>Pseudomonadati</taxon>
        <taxon>Pseudomonadota</taxon>
        <taxon>Alphaproteobacteria</taxon>
        <taxon>Rhodobacterales</taxon>
        <taxon>Paracoccaceae</taxon>
        <taxon>Paracoccus</taxon>
    </lineage>
</organism>
<gene>
    <name evidence="1" type="ORF">JHX87_13860</name>
</gene>
<proteinExistence type="predicted"/>
<evidence type="ECO:0000313" key="2">
    <source>
        <dbReference type="Proteomes" id="UP001219349"/>
    </source>
</evidence>
<accession>A0ABY7SHS1</accession>